<comment type="similarity">
    <text evidence="2">Belongs to the mitochondrion-specific ribosomal protein mL49 family.</text>
</comment>
<accession>A0AAE0U0C6</accession>
<comment type="subcellular location">
    <subcellularLocation>
        <location evidence="1">Mitochondrion</location>
    </subcellularLocation>
</comment>
<dbReference type="InterPro" id="IPR007740">
    <property type="entry name" value="Ribosomal_mL49"/>
</dbReference>
<reference evidence="8" key="2">
    <citation type="submission" date="2023-06" db="EMBL/GenBank/DDBJ databases">
        <authorList>
            <consortium name="Lawrence Berkeley National Laboratory"/>
            <person name="Haridas S."/>
            <person name="Hensen N."/>
            <person name="Bonometti L."/>
            <person name="Westerberg I."/>
            <person name="Brannstrom I.O."/>
            <person name="Guillou S."/>
            <person name="Cros-Aarteil S."/>
            <person name="Calhoun S."/>
            <person name="Kuo A."/>
            <person name="Mondo S."/>
            <person name="Pangilinan J."/>
            <person name="Riley R."/>
            <person name="LaButti K."/>
            <person name="Andreopoulos B."/>
            <person name="Lipzen A."/>
            <person name="Chen C."/>
            <person name="Yanf M."/>
            <person name="Daum C."/>
            <person name="Ng V."/>
            <person name="Clum A."/>
            <person name="Steindorff A."/>
            <person name="Ohm R."/>
            <person name="Martin F."/>
            <person name="Silar P."/>
            <person name="Natvig D."/>
            <person name="Lalanne C."/>
            <person name="Gautier V."/>
            <person name="Ament-velasquez S.L."/>
            <person name="Kruys A."/>
            <person name="Hutchinson M.I."/>
            <person name="Powell A.J."/>
            <person name="Barry K."/>
            <person name="Miller A.N."/>
            <person name="Grigoriev I.V."/>
            <person name="Debuchy R."/>
            <person name="Gladieux P."/>
            <person name="Thoren M.H."/>
            <person name="Johannesson H."/>
        </authorList>
    </citation>
    <scope>NUCLEOTIDE SEQUENCE</scope>
    <source>
        <strain evidence="8">CBS 232.78</strain>
    </source>
</reference>
<feature type="region of interest" description="Disordered" evidence="7">
    <location>
        <begin position="50"/>
        <end position="69"/>
    </location>
</feature>
<evidence type="ECO:0000256" key="1">
    <source>
        <dbReference type="ARBA" id="ARBA00004173"/>
    </source>
</evidence>
<dbReference type="Proteomes" id="UP001285441">
    <property type="component" value="Unassembled WGS sequence"/>
</dbReference>
<dbReference type="GO" id="GO:0005762">
    <property type="term" value="C:mitochondrial large ribosomal subunit"/>
    <property type="evidence" value="ECO:0007669"/>
    <property type="project" value="TreeGrafter"/>
</dbReference>
<dbReference type="GO" id="GO:0003735">
    <property type="term" value="F:structural constituent of ribosome"/>
    <property type="evidence" value="ECO:0007669"/>
    <property type="project" value="InterPro"/>
</dbReference>
<gene>
    <name evidence="8" type="ORF">B0H63DRAFT_473930</name>
</gene>
<dbReference type="Gene3D" id="3.30.780.10">
    <property type="entry name" value="SUI1-like domain"/>
    <property type="match status" value="1"/>
</dbReference>
<evidence type="ECO:0000256" key="2">
    <source>
        <dbReference type="ARBA" id="ARBA00005677"/>
    </source>
</evidence>
<evidence type="ECO:0000256" key="7">
    <source>
        <dbReference type="SAM" id="MobiDB-lite"/>
    </source>
</evidence>
<evidence type="ECO:0000313" key="9">
    <source>
        <dbReference type="Proteomes" id="UP001285441"/>
    </source>
</evidence>
<dbReference type="Pfam" id="PF05046">
    <property type="entry name" value="Img2"/>
    <property type="match status" value="1"/>
</dbReference>
<keyword evidence="5" id="KW-0687">Ribonucleoprotein</keyword>
<sequence length="188" mass="20861">MMRPTALLRAIAPARRLAVLPQPTSTTTITTTTTSSALYMFARRNLTTTTPLRSDAFPSSPSPTSVPPAVEEAADPAVLAAQEAAADPKWAKQPIKEGMEHIRASFPWRVARTNAGNLPIFQQEKRGGNLPLTVIKKVEGDVAALRNELSVYLKLEHFKLRTKTPTNHIEIRGKYKYDVKKFLHDRGF</sequence>
<proteinExistence type="inferred from homology"/>
<evidence type="ECO:0000256" key="4">
    <source>
        <dbReference type="ARBA" id="ARBA00023128"/>
    </source>
</evidence>
<dbReference type="AlphaFoldDB" id="A0AAE0U0C6"/>
<keyword evidence="4" id="KW-0496">Mitochondrion</keyword>
<evidence type="ECO:0000256" key="3">
    <source>
        <dbReference type="ARBA" id="ARBA00022980"/>
    </source>
</evidence>
<protein>
    <recommendedName>
        <fullName evidence="6">Large ribosomal subunit protein mL49</fullName>
    </recommendedName>
</protein>
<comment type="caution">
    <text evidence="8">The sequence shown here is derived from an EMBL/GenBank/DDBJ whole genome shotgun (WGS) entry which is preliminary data.</text>
</comment>
<evidence type="ECO:0000313" key="8">
    <source>
        <dbReference type="EMBL" id="KAK3385975.1"/>
    </source>
</evidence>
<evidence type="ECO:0000256" key="6">
    <source>
        <dbReference type="ARBA" id="ARBA00035191"/>
    </source>
</evidence>
<dbReference type="PANTHER" id="PTHR13477:SF0">
    <property type="entry name" value="LARGE RIBOSOMAL SUBUNIT PROTEIN ML49"/>
    <property type="match status" value="1"/>
</dbReference>
<evidence type="ECO:0000256" key="5">
    <source>
        <dbReference type="ARBA" id="ARBA00023274"/>
    </source>
</evidence>
<dbReference type="PANTHER" id="PTHR13477">
    <property type="entry name" value="MITOCHONDRIAL 39S RIBOSOMAL PROTEIN L49"/>
    <property type="match status" value="1"/>
</dbReference>
<dbReference type="EMBL" id="JAULSW010000004">
    <property type="protein sequence ID" value="KAK3385975.1"/>
    <property type="molecule type" value="Genomic_DNA"/>
</dbReference>
<reference evidence="8" key="1">
    <citation type="journal article" date="2023" name="Mol. Phylogenet. Evol.">
        <title>Genome-scale phylogeny and comparative genomics of the fungal order Sordariales.</title>
        <authorList>
            <person name="Hensen N."/>
            <person name="Bonometti L."/>
            <person name="Westerberg I."/>
            <person name="Brannstrom I.O."/>
            <person name="Guillou S."/>
            <person name="Cros-Aarteil S."/>
            <person name="Calhoun S."/>
            <person name="Haridas S."/>
            <person name="Kuo A."/>
            <person name="Mondo S."/>
            <person name="Pangilinan J."/>
            <person name="Riley R."/>
            <person name="LaButti K."/>
            <person name="Andreopoulos B."/>
            <person name="Lipzen A."/>
            <person name="Chen C."/>
            <person name="Yan M."/>
            <person name="Daum C."/>
            <person name="Ng V."/>
            <person name="Clum A."/>
            <person name="Steindorff A."/>
            <person name="Ohm R.A."/>
            <person name="Martin F."/>
            <person name="Silar P."/>
            <person name="Natvig D.O."/>
            <person name="Lalanne C."/>
            <person name="Gautier V."/>
            <person name="Ament-Velasquez S.L."/>
            <person name="Kruys A."/>
            <person name="Hutchinson M.I."/>
            <person name="Powell A.J."/>
            <person name="Barry K."/>
            <person name="Miller A.N."/>
            <person name="Grigoriev I.V."/>
            <person name="Debuchy R."/>
            <person name="Gladieux P."/>
            <person name="Hiltunen Thoren M."/>
            <person name="Johannesson H."/>
        </authorList>
    </citation>
    <scope>NUCLEOTIDE SEQUENCE</scope>
    <source>
        <strain evidence="8">CBS 232.78</strain>
    </source>
</reference>
<organism evidence="8 9">
    <name type="scientific">Podospora didyma</name>
    <dbReference type="NCBI Taxonomy" id="330526"/>
    <lineage>
        <taxon>Eukaryota</taxon>
        <taxon>Fungi</taxon>
        <taxon>Dikarya</taxon>
        <taxon>Ascomycota</taxon>
        <taxon>Pezizomycotina</taxon>
        <taxon>Sordariomycetes</taxon>
        <taxon>Sordariomycetidae</taxon>
        <taxon>Sordariales</taxon>
        <taxon>Podosporaceae</taxon>
        <taxon>Podospora</taxon>
    </lineage>
</organism>
<keyword evidence="3 8" id="KW-0689">Ribosomal protein</keyword>
<dbReference type="GO" id="GO:0006412">
    <property type="term" value="P:translation"/>
    <property type="evidence" value="ECO:0007669"/>
    <property type="project" value="InterPro"/>
</dbReference>
<keyword evidence="9" id="KW-1185">Reference proteome</keyword>
<name>A0AAE0U0C6_9PEZI</name>